<dbReference type="GO" id="GO:0000139">
    <property type="term" value="C:Golgi membrane"/>
    <property type="evidence" value="ECO:0007669"/>
    <property type="project" value="UniProtKB-SubCell"/>
</dbReference>
<dbReference type="InterPro" id="IPR018011">
    <property type="entry name" value="Carb_sulfotrans_8-10"/>
</dbReference>
<evidence type="ECO:0000256" key="7">
    <source>
        <dbReference type="ARBA" id="ARBA00023136"/>
    </source>
</evidence>
<evidence type="ECO:0000256" key="10">
    <source>
        <dbReference type="SAM" id="MobiDB-lite"/>
    </source>
</evidence>
<comment type="subcellular location">
    <subcellularLocation>
        <location evidence="1 9">Golgi apparatus membrane</location>
        <topology evidence="1 9">Single-pass type II membrane protein</topology>
    </subcellularLocation>
</comment>
<dbReference type="InterPro" id="IPR005331">
    <property type="entry name" value="Sulfotransferase"/>
</dbReference>
<evidence type="ECO:0000256" key="6">
    <source>
        <dbReference type="ARBA" id="ARBA00023034"/>
    </source>
</evidence>
<evidence type="ECO:0000313" key="12">
    <source>
        <dbReference type="Proteomes" id="UP000829291"/>
    </source>
</evidence>
<evidence type="ECO:0000256" key="2">
    <source>
        <dbReference type="ARBA" id="ARBA00006339"/>
    </source>
</evidence>
<keyword evidence="6 9" id="KW-0333">Golgi apparatus</keyword>
<dbReference type="EC" id="2.8.2.-" evidence="9"/>
<evidence type="ECO:0000256" key="3">
    <source>
        <dbReference type="ARBA" id="ARBA00022679"/>
    </source>
</evidence>
<dbReference type="KEGG" id="nlo:107223877"/>
<dbReference type="AlphaFoldDB" id="A0A6J0BXT8"/>
<dbReference type="OrthoDB" id="2019940at2759"/>
<comment type="similarity">
    <text evidence="2 9">Belongs to the sulfotransferase 2 family.</text>
</comment>
<dbReference type="Proteomes" id="UP000829291">
    <property type="component" value="Chromosome 3"/>
</dbReference>
<dbReference type="SUPFAM" id="SSF52540">
    <property type="entry name" value="P-loop containing nucleoside triphosphate hydrolases"/>
    <property type="match status" value="1"/>
</dbReference>
<evidence type="ECO:0000256" key="5">
    <source>
        <dbReference type="ARBA" id="ARBA00022989"/>
    </source>
</evidence>
<evidence type="ECO:0000256" key="4">
    <source>
        <dbReference type="ARBA" id="ARBA00022692"/>
    </source>
</evidence>
<dbReference type="PANTHER" id="PTHR12137:SF54">
    <property type="entry name" value="CARBOHYDRATE SULFOTRANSFERASE"/>
    <property type="match status" value="1"/>
</dbReference>
<dbReference type="Pfam" id="PF03567">
    <property type="entry name" value="Sulfotransfer_2"/>
    <property type="match status" value="1"/>
</dbReference>
<name>A0A6J0BXT8_NEOLC</name>
<sequence length="339" mass="39041">MPRCRSVLCRRVLCLVALLLGLGVNGRDQPVNEGSVGSRNDDAQPQPPTTSYSVAGPNALARSLLVERQERLQKNCDTLPRQRDQLVTSKIFHHLIVDELHKLLYCYVPKVACTNWKRVLMIASGKWQGKDPMEIPANQAHSPGIFRRLSKYTMEEIEEKLLTYNRLIVVRHPFERLLSAYRNKFEAKYNSSMYFQSRFGKRIVKKFRSNATREALERGDDVTFSEFVDFVTTEDAENGTLNEHWRPITELCHPCLVNYDLISKYESLVEDATEVLERMGAPWVRFPSGPQSSEPTSKRLGSYYSTLTFKQLQKLAKLYRLDFKVFDYSLEEVLGFSLA</sequence>
<keyword evidence="11" id="KW-0732">Signal</keyword>
<keyword evidence="4" id="KW-0812">Transmembrane</keyword>
<keyword evidence="9" id="KW-0735">Signal-anchor</keyword>
<proteinExistence type="inferred from homology"/>
<evidence type="ECO:0000256" key="8">
    <source>
        <dbReference type="ARBA" id="ARBA00023180"/>
    </source>
</evidence>
<keyword evidence="8 9" id="KW-0325">Glycoprotein</keyword>
<dbReference type="GO" id="GO:0016051">
    <property type="term" value="P:carbohydrate biosynthetic process"/>
    <property type="evidence" value="ECO:0007669"/>
    <property type="project" value="InterPro"/>
</dbReference>
<protein>
    <recommendedName>
        <fullName evidence="9">Carbohydrate sulfotransferase</fullName>
        <ecNumber evidence="9">2.8.2.-</ecNumber>
    </recommendedName>
</protein>
<evidence type="ECO:0000256" key="9">
    <source>
        <dbReference type="RuleBase" id="RU364020"/>
    </source>
</evidence>
<dbReference type="InParanoid" id="A0A6J0BXT8"/>
<keyword evidence="3 9" id="KW-0808">Transferase</keyword>
<reference evidence="13" key="1">
    <citation type="submission" date="2025-08" db="UniProtKB">
        <authorList>
            <consortium name="RefSeq"/>
        </authorList>
    </citation>
    <scope>IDENTIFICATION</scope>
    <source>
        <tissue evidence="13">Thorax and Abdomen</tissue>
    </source>
</reference>
<feature type="signal peptide" evidence="11">
    <location>
        <begin position="1"/>
        <end position="26"/>
    </location>
</feature>
<evidence type="ECO:0000256" key="11">
    <source>
        <dbReference type="SAM" id="SignalP"/>
    </source>
</evidence>
<accession>A0A6J0BXT8</accession>
<keyword evidence="9" id="KW-0119">Carbohydrate metabolism</keyword>
<dbReference type="PANTHER" id="PTHR12137">
    <property type="entry name" value="CARBOHYDRATE SULFOTRANSFERASE"/>
    <property type="match status" value="1"/>
</dbReference>
<evidence type="ECO:0000256" key="1">
    <source>
        <dbReference type="ARBA" id="ARBA00004323"/>
    </source>
</evidence>
<organism evidence="13">
    <name type="scientific">Neodiprion lecontei</name>
    <name type="common">Redheaded pine sawfly</name>
    <dbReference type="NCBI Taxonomy" id="441921"/>
    <lineage>
        <taxon>Eukaryota</taxon>
        <taxon>Metazoa</taxon>
        <taxon>Ecdysozoa</taxon>
        <taxon>Arthropoda</taxon>
        <taxon>Hexapoda</taxon>
        <taxon>Insecta</taxon>
        <taxon>Pterygota</taxon>
        <taxon>Neoptera</taxon>
        <taxon>Endopterygota</taxon>
        <taxon>Hymenoptera</taxon>
        <taxon>Tenthredinoidea</taxon>
        <taxon>Diprionidae</taxon>
        <taxon>Diprioninae</taxon>
        <taxon>Neodiprion</taxon>
    </lineage>
</organism>
<feature type="region of interest" description="Disordered" evidence="10">
    <location>
        <begin position="31"/>
        <end position="55"/>
    </location>
</feature>
<evidence type="ECO:0000313" key="13">
    <source>
        <dbReference type="RefSeq" id="XP_015519195.2"/>
    </source>
</evidence>
<dbReference type="GeneID" id="107223877"/>
<keyword evidence="12" id="KW-1185">Reference proteome</keyword>
<dbReference type="FunCoup" id="A0A6J0BXT8">
    <property type="interactions" value="59"/>
</dbReference>
<feature type="chain" id="PRO_5046332747" description="Carbohydrate sulfotransferase" evidence="11">
    <location>
        <begin position="27"/>
        <end position="339"/>
    </location>
</feature>
<dbReference type="InterPro" id="IPR027417">
    <property type="entry name" value="P-loop_NTPase"/>
</dbReference>
<dbReference type="RefSeq" id="XP_015519195.2">
    <property type="nucleotide sequence ID" value="XM_015663709.2"/>
</dbReference>
<keyword evidence="5" id="KW-1133">Transmembrane helix</keyword>
<gene>
    <name evidence="13" type="primary">LOC107223877</name>
</gene>
<dbReference type="GO" id="GO:0008146">
    <property type="term" value="F:sulfotransferase activity"/>
    <property type="evidence" value="ECO:0007669"/>
    <property type="project" value="InterPro"/>
</dbReference>
<keyword evidence="7" id="KW-0472">Membrane</keyword>